<reference evidence="2 3" key="1">
    <citation type="submission" date="2014-09" db="EMBL/GenBank/DDBJ databases">
        <title>Genome sequencing and annotation of Bacillus Okhensis strain Kh10-101T.</title>
        <authorList>
            <person name="Prakash J.S."/>
        </authorList>
    </citation>
    <scope>NUCLEOTIDE SEQUENCE [LARGE SCALE GENOMIC DNA]</scope>
    <source>
        <strain evidence="3">Kh10-101T</strain>
    </source>
</reference>
<name>A0A0B0IFB8_9BACI</name>
<dbReference type="Pfam" id="PF00561">
    <property type="entry name" value="Abhydrolase_1"/>
    <property type="match status" value="1"/>
</dbReference>
<dbReference type="PANTHER" id="PTHR36837">
    <property type="entry name" value="POLY(3-HYDROXYALKANOATE) POLYMERASE SUBUNIT PHAC"/>
    <property type="match status" value="1"/>
</dbReference>
<protein>
    <submittedName>
        <fullName evidence="2">Hydroxyalkanoic acid synthase</fullName>
    </submittedName>
</protein>
<dbReference type="InterPro" id="IPR000073">
    <property type="entry name" value="AB_hydrolase_1"/>
</dbReference>
<dbReference type="eggNOG" id="COG3243">
    <property type="taxonomic scope" value="Bacteria"/>
</dbReference>
<evidence type="ECO:0000259" key="1">
    <source>
        <dbReference type="Pfam" id="PF00561"/>
    </source>
</evidence>
<dbReference type="InterPro" id="IPR051321">
    <property type="entry name" value="PHA/PHB_synthase"/>
</dbReference>
<dbReference type="PANTHER" id="PTHR36837:SF2">
    <property type="entry name" value="POLY(3-HYDROXYALKANOATE) POLYMERASE SUBUNIT PHAC"/>
    <property type="match status" value="1"/>
</dbReference>
<dbReference type="STRING" id="333138.LQ50_11945"/>
<dbReference type="Gene3D" id="3.40.50.1820">
    <property type="entry name" value="alpha/beta hydrolase"/>
    <property type="match status" value="1"/>
</dbReference>
<comment type="caution">
    <text evidence="2">The sequence shown here is derived from an EMBL/GenBank/DDBJ whole genome shotgun (WGS) entry which is preliminary data.</text>
</comment>
<dbReference type="AlphaFoldDB" id="A0A0B0IFB8"/>
<feature type="domain" description="AB hydrolase-1" evidence="1">
    <location>
        <begin position="69"/>
        <end position="314"/>
    </location>
</feature>
<dbReference type="SUPFAM" id="SSF53474">
    <property type="entry name" value="alpha/beta-Hydrolases"/>
    <property type="match status" value="1"/>
</dbReference>
<keyword evidence="3" id="KW-1185">Reference proteome</keyword>
<organism evidence="2 3">
    <name type="scientific">Halalkalibacter okhensis</name>
    <dbReference type="NCBI Taxonomy" id="333138"/>
    <lineage>
        <taxon>Bacteria</taxon>
        <taxon>Bacillati</taxon>
        <taxon>Bacillota</taxon>
        <taxon>Bacilli</taxon>
        <taxon>Bacillales</taxon>
        <taxon>Bacillaceae</taxon>
        <taxon>Halalkalibacter</taxon>
    </lineage>
</organism>
<accession>A0A0B0IFB8</accession>
<evidence type="ECO:0000313" key="3">
    <source>
        <dbReference type="Proteomes" id="UP000030832"/>
    </source>
</evidence>
<proteinExistence type="predicted"/>
<dbReference type="InterPro" id="IPR029058">
    <property type="entry name" value="AB_hydrolase_fold"/>
</dbReference>
<dbReference type="Proteomes" id="UP000030832">
    <property type="component" value="Unassembled WGS sequence"/>
</dbReference>
<gene>
    <name evidence="2" type="ORF">LQ50_11945</name>
</gene>
<sequence>MKRWRGIQNVLFEPEPQYGQTNKELIWKKNKSTLWYYPSSNKKYRIPLFLIYSLMNESYILDLAPGLSMIEAFTKEGYDVYLLDFGKPGYEDNDITLDDYILTYIEKGVQRALLHAKSNEISIVGYCLGGTLATIYTALAKEPIRNLILFAPPINFSDSPWMPQWFDQLKNNKINVDDLLGEYGVIPAKIVGWGMRLATSPFTYSSYLSLVQRADHPDSVRKWRLFNRWVNGHIPFSGATLKKLINDIIRDNKLINNELIINQQPVLLSNINANLLLISTSGDQLVPENLSLPLIKKVSSPDKLYKRVKGGHVTLAMTGEIPEFLQEWLSKRSEEI</sequence>
<dbReference type="EMBL" id="JRJU01000013">
    <property type="protein sequence ID" value="KHF39995.1"/>
    <property type="molecule type" value="Genomic_DNA"/>
</dbReference>
<evidence type="ECO:0000313" key="2">
    <source>
        <dbReference type="EMBL" id="KHF39995.1"/>
    </source>
</evidence>